<comment type="subcellular location">
    <subcellularLocation>
        <location evidence="1">Cell membrane</location>
        <topology evidence="1">Multi-pass membrane protein</topology>
    </subcellularLocation>
</comment>
<accession>A0A6I3I8J2</accession>
<keyword evidence="9" id="KW-1185">Reference proteome</keyword>
<evidence type="ECO:0000256" key="1">
    <source>
        <dbReference type="ARBA" id="ARBA00004651"/>
    </source>
</evidence>
<comment type="caution">
    <text evidence="8">The sequence shown here is derived from an EMBL/GenBank/DDBJ whole genome shotgun (WGS) entry which is preliminary data.</text>
</comment>
<keyword evidence="5 6" id="KW-0472">Membrane</keyword>
<dbReference type="EMBL" id="WLVL01000039">
    <property type="protein sequence ID" value="MTB72504.1"/>
    <property type="molecule type" value="Genomic_DNA"/>
</dbReference>
<sequence length="152" mass="16395">MSPRLLYRRLARAEVVTWTLLIAGMVLKYVTRTTELGVRVGGLVHGVVFLAYALVTVVVAIDRRWSLGTTLSGLASAVVPYATVPFESYAERRGLLADRWRLAAGGDAPRTLPQRLVAMGLARPLLAVLVAALVVAVVTAVLLWLGPPVPQR</sequence>
<dbReference type="Proteomes" id="UP000431092">
    <property type="component" value="Unassembled WGS sequence"/>
</dbReference>
<evidence type="ECO:0000256" key="6">
    <source>
        <dbReference type="SAM" id="Phobius"/>
    </source>
</evidence>
<evidence type="ECO:0000313" key="8">
    <source>
        <dbReference type="EMBL" id="MTB72504.1"/>
    </source>
</evidence>
<keyword evidence="4 6" id="KW-1133">Transmembrane helix</keyword>
<evidence type="ECO:0000259" key="7">
    <source>
        <dbReference type="Pfam" id="PF12823"/>
    </source>
</evidence>
<feature type="transmembrane region" description="Helical" evidence="6">
    <location>
        <begin position="12"/>
        <end position="30"/>
    </location>
</feature>
<evidence type="ECO:0000256" key="4">
    <source>
        <dbReference type="ARBA" id="ARBA00022989"/>
    </source>
</evidence>
<feature type="transmembrane region" description="Helical" evidence="6">
    <location>
        <begin position="42"/>
        <end position="61"/>
    </location>
</feature>
<reference evidence="8 9" key="1">
    <citation type="submission" date="2019-11" db="EMBL/GenBank/DDBJ databases">
        <title>Whole genome sequencing identifies a novel species of the genus Arsenicicoccus isolated from human blood.</title>
        <authorList>
            <person name="Jeong J.H."/>
            <person name="Kweon O.J."/>
            <person name="Kim H.R."/>
            <person name="Kim T.-H."/>
            <person name="Ha S.-M."/>
            <person name="Lee M.-K."/>
        </authorList>
    </citation>
    <scope>NUCLEOTIDE SEQUENCE [LARGE SCALE GENOMIC DNA]</scope>
    <source>
        <strain evidence="8 9">MKL-02</strain>
    </source>
</reference>
<dbReference type="Pfam" id="PF12823">
    <property type="entry name" value="DUF3817"/>
    <property type="match status" value="1"/>
</dbReference>
<evidence type="ECO:0000256" key="3">
    <source>
        <dbReference type="ARBA" id="ARBA00022692"/>
    </source>
</evidence>
<dbReference type="PANTHER" id="PTHR40077:SF1">
    <property type="entry name" value="MEMBRANE PROTEIN"/>
    <property type="match status" value="1"/>
</dbReference>
<dbReference type="AlphaFoldDB" id="A0A6I3I8J2"/>
<keyword evidence="3 6" id="KW-0812">Transmembrane</keyword>
<dbReference type="PANTHER" id="PTHR40077">
    <property type="entry name" value="MEMBRANE PROTEIN-RELATED"/>
    <property type="match status" value="1"/>
</dbReference>
<feature type="transmembrane region" description="Helical" evidence="6">
    <location>
        <begin position="125"/>
        <end position="146"/>
    </location>
</feature>
<dbReference type="NCBIfam" id="TIGR03954">
    <property type="entry name" value="integ_memb_HG"/>
    <property type="match status" value="1"/>
</dbReference>
<evidence type="ECO:0000256" key="2">
    <source>
        <dbReference type="ARBA" id="ARBA00022475"/>
    </source>
</evidence>
<evidence type="ECO:0000313" key="9">
    <source>
        <dbReference type="Proteomes" id="UP000431092"/>
    </source>
</evidence>
<protein>
    <submittedName>
        <fullName evidence="8">DUF3817 domain-containing protein</fullName>
    </submittedName>
</protein>
<feature type="domain" description="DUF3817" evidence="7">
    <location>
        <begin position="6"/>
        <end position="91"/>
    </location>
</feature>
<dbReference type="InterPro" id="IPR023845">
    <property type="entry name" value="DUF3817_TM"/>
</dbReference>
<gene>
    <name evidence="8" type="ORF">GGG17_11105</name>
</gene>
<evidence type="ECO:0000256" key="5">
    <source>
        <dbReference type="ARBA" id="ARBA00023136"/>
    </source>
</evidence>
<name>A0A6I3I8J2_9MICO</name>
<organism evidence="8 9">
    <name type="scientific">Arsenicicoccus cauae</name>
    <dbReference type="NCBI Taxonomy" id="2663847"/>
    <lineage>
        <taxon>Bacteria</taxon>
        <taxon>Bacillati</taxon>
        <taxon>Actinomycetota</taxon>
        <taxon>Actinomycetes</taxon>
        <taxon>Micrococcales</taxon>
        <taxon>Intrasporangiaceae</taxon>
        <taxon>Arsenicicoccus</taxon>
    </lineage>
</organism>
<dbReference type="GO" id="GO:0005886">
    <property type="term" value="C:plasma membrane"/>
    <property type="evidence" value="ECO:0007669"/>
    <property type="project" value="UniProtKB-SubCell"/>
</dbReference>
<keyword evidence="2" id="KW-1003">Cell membrane</keyword>
<proteinExistence type="predicted"/>
<dbReference type="RefSeq" id="WP_311966618.1">
    <property type="nucleotide sequence ID" value="NZ_WLVL01000039.1"/>
</dbReference>